<keyword evidence="3" id="KW-1185">Reference proteome</keyword>
<gene>
    <name evidence="2" type="ORF">ACFQZM_32860</name>
</gene>
<comment type="caution">
    <text evidence="2">The sequence shown here is derived from an EMBL/GenBank/DDBJ whole genome shotgun (WGS) entry which is preliminary data.</text>
</comment>
<protein>
    <submittedName>
        <fullName evidence="2">NAD(P)H-binding protein</fullName>
    </submittedName>
</protein>
<proteinExistence type="predicted"/>
<dbReference type="PANTHER" id="PTHR43162:SF1">
    <property type="entry name" value="PRESTALK A DIFFERENTIATION PROTEIN A"/>
    <property type="match status" value="1"/>
</dbReference>
<dbReference type="EMBL" id="JBHTGP010000017">
    <property type="protein sequence ID" value="MFD0689316.1"/>
    <property type="molecule type" value="Genomic_DNA"/>
</dbReference>
<reference evidence="3" key="1">
    <citation type="journal article" date="2019" name="Int. J. Syst. Evol. Microbiol.">
        <title>The Global Catalogue of Microorganisms (GCM) 10K type strain sequencing project: providing services to taxonomists for standard genome sequencing and annotation.</title>
        <authorList>
            <consortium name="The Broad Institute Genomics Platform"/>
            <consortium name="The Broad Institute Genome Sequencing Center for Infectious Disease"/>
            <person name="Wu L."/>
            <person name="Ma J."/>
        </authorList>
    </citation>
    <scope>NUCLEOTIDE SEQUENCE [LARGE SCALE GENOMIC DNA]</scope>
    <source>
        <strain evidence="3">JCM 9371</strain>
    </source>
</reference>
<sequence>MTILITGARGTIARSLIRQLVAAGHEVRAATRSPAPLAGLAHLPSGVDVTRVDFSAPATFASVLDGVRAVFLYAERDGLGEFLRHARTAGVEHAVLLSAASADASSADPLASMHGKAEEEVAASDLAWTFLRPGGFATNTLQWAGTIRSHGTVRDPFPDARSAPVHEADIASVALHALTGPGHRGAVHLLTGPEVLTRRRQAELIGEVVGRTVAFEIQDLDEHRRDLARWGPPEIAEALVRNAAEAVHAPVPVSPAVEQITGHPARTFATWATDHAADFAG</sequence>
<feature type="domain" description="NAD(P)-binding" evidence="1">
    <location>
        <begin position="7"/>
        <end position="180"/>
    </location>
</feature>
<dbReference type="SUPFAM" id="SSF51735">
    <property type="entry name" value="NAD(P)-binding Rossmann-fold domains"/>
    <property type="match status" value="1"/>
</dbReference>
<dbReference type="InterPro" id="IPR016040">
    <property type="entry name" value="NAD(P)-bd_dom"/>
</dbReference>
<dbReference type="Gene3D" id="3.40.50.720">
    <property type="entry name" value="NAD(P)-binding Rossmann-like Domain"/>
    <property type="match status" value="1"/>
</dbReference>
<dbReference type="InterPro" id="IPR051604">
    <property type="entry name" value="Ergot_Alk_Oxidoreductase"/>
</dbReference>
<dbReference type="Pfam" id="PF13460">
    <property type="entry name" value="NAD_binding_10"/>
    <property type="match status" value="1"/>
</dbReference>
<accession>A0ABW2XS32</accession>
<evidence type="ECO:0000259" key="1">
    <source>
        <dbReference type="Pfam" id="PF13460"/>
    </source>
</evidence>
<dbReference type="InterPro" id="IPR036291">
    <property type="entry name" value="NAD(P)-bd_dom_sf"/>
</dbReference>
<dbReference type="PANTHER" id="PTHR43162">
    <property type="match status" value="1"/>
</dbReference>
<dbReference type="Gene3D" id="3.90.25.10">
    <property type="entry name" value="UDP-galactose 4-epimerase, domain 1"/>
    <property type="match status" value="1"/>
</dbReference>
<organism evidence="2 3">
    <name type="scientific">Actinomadura fibrosa</name>
    <dbReference type="NCBI Taxonomy" id="111802"/>
    <lineage>
        <taxon>Bacteria</taxon>
        <taxon>Bacillati</taxon>
        <taxon>Actinomycetota</taxon>
        <taxon>Actinomycetes</taxon>
        <taxon>Streptosporangiales</taxon>
        <taxon>Thermomonosporaceae</taxon>
        <taxon>Actinomadura</taxon>
    </lineage>
</organism>
<evidence type="ECO:0000313" key="3">
    <source>
        <dbReference type="Proteomes" id="UP001597063"/>
    </source>
</evidence>
<dbReference type="Proteomes" id="UP001597063">
    <property type="component" value="Unassembled WGS sequence"/>
</dbReference>
<evidence type="ECO:0000313" key="2">
    <source>
        <dbReference type="EMBL" id="MFD0689316.1"/>
    </source>
</evidence>
<dbReference type="RefSeq" id="WP_165503082.1">
    <property type="nucleotide sequence ID" value="NZ_CAACUY010000133.1"/>
</dbReference>
<name>A0ABW2XS32_9ACTN</name>